<feature type="region of interest" description="Disordered" evidence="1">
    <location>
        <begin position="25"/>
        <end position="52"/>
    </location>
</feature>
<accession>A0A9Q9APZ7</accession>
<sequence>MTSLSFYSACCAFLAASASARHLHRAQMHHHEHQRRQAVTTTSALTSEEVSPTTVNVPVASITAGNDAIADIQQIQEGLTDLPANLLSFVQAVEARLEDMERMLIELMGSSATIPVPTVLETQSATEAGAVPPTQAPTLLSLSASSSIPLPTITQSLASATAAIVYQTTFQTSRFTSTRIRTTTVPYASPTVIAADASQGLASVIPLASDFLYYYLL</sequence>
<feature type="compositionally biased region" description="Polar residues" evidence="1">
    <location>
        <begin position="37"/>
        <end position="52"/>
    </location>
</feature>
<dbReference type="Proteomes" id="UP001056384">
    <property type="component" value="Chromosome 5"/>
</dbReference>
<evidence type="ECO:0000313" key="3">
    <source>
        <dbReference type="EMBL" id="USW53587.1"/>
    </source>
</evidence>
<dbReference type="AlphaFoldDB" id="A0A9Q9APZ7"/>
<protein>
    <submittedName>
        <fullName evidence="3">Uncharacterized protein</fullName>
    </submittedName>
</protein>
<feature type="compositionally biased region" description="Basic residues" evidence="1">
    <location>
        <begin position="25"/>
        <end position="36"/>
    </location>
</feature>
<keyword evidence="4" id="KW-1185">Reference proteome</keyword>
<feature type="signal peptide" evidence="2">
    <location>
        <begin position="1"/>
        <end position="20"/>
    </location>
</feature>
<keyword evidence="2" id="KW-0732">Signal</keyword>
<name>A0A9Q9APZ7_9PEZI</name>
<evidence type="ECO:0000313" key="4">
    <source>
        <dbReference type="Proteomes" id="UP001056384"/>
    </source>
</evidence>
<evidence type="ECO:0000256" key="2">
    <source>
        <dbReference type="SAM" id="SignalP"/>
    </source>
</evidence>
<gene>
    <name evidence="3" type="ORF">Slin15195_G069060</name>
</gene>
<dbReference type="EMBL" id="CP099422">
    <property type="protein sequence ID" value="USW53587.1"/>
    <property type="molecule type" value="Genomic_DNA"/>
</dbReference>
<organism evidence="3 4">
    <name type="scientific">Septoria linicola</name>
    <dbReference type="NCBI Taxonomy" id="215465"/>
    <lineage>
        <taxon>Eukaryota</taxon>
        <taxon>Fungi</taxon>
        <taxon>Dikarya</taxon>
        <taxon>Ascomycota</taxon>
        <taxon>Pezizomycotina</taxon>
        <taxon>Dothideomycetes</taxon>
        <taxon>Dothideomycetidae</taxon>
        <taxon>Mycosphaerellales</taxon>
        <taxon>Mycosphaerellaceae</taxon>
        <taxon>Septoria</taxon>
    </lineage>
</organism>
<reference evidence="3" key="1">
    <citation type="submission" date="2022-06" db="EMBL/GenBank/DDBJ databases">
        <title>Complete genome sequences of two strains of the flax pathogen Septoria linicola.</title>
        <authorList>
            <person name="Lapalu N."/>
            <person name="Simon A."/>
            <person name="Demenou B."/>
            <person name="Paumier D."/>
            <person name="Guillot M.-P."/>
            <person name="Gout L."/>
            <person name="Valade R."/>
        </authorList>
    </citation>
    <scope>NUCLEOTIDE SEQUENCE</scope>
    <source>
        <strain evidence="3">SE15195</strain>
    </source>
</reference>
<evidence type="ECO:0000256" key="1">
    <source>
        <dbReference type="SAM" id="MobiDB-lite"/>
    </source>
</evidence>
<proteinExistence type="predicted"/>
<feature type="chain" id="PRO_5040296207" evidence="2">
    <location>
        <begin position="21"/>
        <end position="217"/>
    </location>
</feature>